<reference evidence="1 2" key="1">
    <citation type="journal article" date="2014" name="Gut Pathog.">
        <title>Gene clusters of Hafnia alvei strain FB1 important in survival and pathogenesis: a draft genome perspective.</title>
        <authorList>
            <person name="Tan J.Y."/>
            <person name="Yin W.F."/>
            <person name="Chan K.G."/>
        </authorList>
    </citation>
    <scope>NUCLEOTIDE SEQUENCE [LARGE SCALE GENOMIC DNA]</scope>
    <source>
        <strain evidence="1 2">FB1</strain>
    </source>
</reference>
<evidence type="ECO:0008006" key="3">
    <source>
        <dbReference type="Google" id="ProtNLM"/>
    </source>
</evidence>
<organism evidence="1 2">
    <name type="scientific">Hafnia alvei FB1</name>
    <dbReference type="NCBI Taxonomy" id="1453496"/>
    <lineage>
        <taxon>Bacteria</taxon>
        <taxon>Pseudomonadati</taxon>
        <taxon>Pseudomonadota</taxon>
        <taxon>Gammaproteobacteria</taxon>
        <taxon>Enterobacterales</taxon>
        <taxon>Hafniaceae</taxon>
        <taxon>Hafnia</taxon>
    </lineage>
</organism>
<sequence>MFLTSFIFDKKQYDEDFYKLDKKIEDFSKGIVGFIGMESFTDAQSGRLINNYYWDNREGLELLMSNVEHLRAKEQSSKWISGFQVVIAKIEGAHNVNLDHPLSQHPMPYRGAK</sequence>
<dbReference type="KEGG" id="hav:AT03_12350"/>
<dbReference type="eggNOG" id="COG2329">
    <property type="taxonomic scope" value="Bacteria"/>
</dbReference>
<dbReference type="HOGENOM" id="CLU_149845_0_0_6"/>
<dbReference type="EMBL" id="CP009706">
    <property type="protein sequence ID" value="AIU73097.1"/>
    <property type="molecule type" value="Genomic_DNA"/>
</dbReference>
<gene>
    <name evidence="1" type="ORF">AT03_12350</name>
</gene>
<dbReference type="Proteomes" id="UP000029986">
    <property type="component" value="Chromosome"/>
</dbReference>
<dbReference type="PATRIC" id="fig|1453496.5.peg.2511"/>
<name>A0A097R2Z4_HAFAL</name>
<dbReference type="RefSeq" id="WP_025796971.1">
    <property type="nucleotide sequence ID" value="NZ_CP009706.1"/>
</dbReference>
<evidence type="ECO:0000313" key="2">
    <source>
        <dbReference type="Proteomes" id="UP000029986"/>
    </source>
</evidence>
<dbReference type="SUPFAM" id="SSF54909">
    <property type="entry name" value="Dimeric alpha+beta barrel"/>
    <property type="match status" value="1"/>
</dbReference>
<proteinExistence type="predicted"/>
<evidence type="ECO:0000313" key="1">
    <source>
        <dbReference type="EMBL" id="AIU73097.1"/>
    </source>
</evidence>
<dbReference type="AlphaFoldDB" id="A0A097R2Z4"/>
<keyword evidence="2" id="KW-1185">Reference proteome</keyword>
<dbReference type="Gene3D" id="3.30.70.100">
    <property type="match status" value="1"/>
</dbReference>
<accession>A0A097R2Z4</accession>
<dbReference type="OrthoDB" id="6064772at2"/>
<dbReference type="InterPro" id="IPR011008">
    <property type="entry name" value="Dimeric_a/b-barrel"/>
</dbReference>
<protein>
    <recommendedName>
        <fullName evidence="3">Antibiotic biosynthesis monooxygenase</fullName>
    </recommendedName>
</protein>